<dbReference type="eggNOG" id="COG0500">
    <property type="taxonomic scope" value="Bacteria"/>
</dbReference>
<dbReference type="AlphaFoldDB" id="A6DSQ8"/>
<evidence type="ECO:0000313" key="2">
    <source>
        <dbReference type="EMBL" id="EDM25311.1"/>
    </source>
</evidence>
<gene>
    <name evidence="2" type="ORF">LNTAR_03499</name>
</gene>
<dbReference type="Proteomes" id="UP000004947">
    <property type="component" value="Unassembled WGS sequence"/>
</dbReference>
<dbReference type="Gene3D" id="3.40.50.150">
    <property type="entry name" value="Vaccinia Virus protein VP39"/>
    <property type="match status" value="1"/>
</dbReference>
<dbReference type="Pfam" id="PF13679">
    <property type="entry name" value="Methyltransf_32"/>
    <property type="match status" value="1"/>
</dbReference>
<evidence type="ECO:0000259" key="1">
    <source>
        <dbReference type="Pfam" id="PF13679"/>
    </source>
</evidence>
<reference evidence="2 3" key="1">
    <citation type="journal article" date="2010" name="J. Bacteriol.">
        <title>Genome sequence of Lentisphaera araneosa HTCC2155T, the type species of the order Lentisphaerales in the phylum Lentisphaerae.</title>
        <authorList>
            <person name="Thrash J.C."/>
            <person name="Cho J.C."/>
            <person name="Vergin K.L."/>
            <person name="Morris R.M."/>
            <person name="Giovannoni S.J."/>
        </authorList>
    </citation>
    <scope>NUCLEOTIDE SEQUENCE [LARGE SCALE GENOMIC DNA]</scope>
    <source>
        <strain evidence="2 3">HTCC2155</strain>
    </source>
</reference>
<feature type="domain" description="Methyltransferase" evidence="1">
    <location>
        <begin position="157"/>
        <end position="289"/>
    </location>
</feature>
<protein>
    <recommendedName>
        <fullName evidence="1">Methyltransferase domain-containing protein</fullName>
    </recommendedName>
</protein>
<dbReference type="InterPro" id="IPR029063">
    <property type="entry name" value="SAM-dependent_MTases_sf"/>
</dbReference>
<sequence>MDKINEFLQEVKSLLEAKVFNKLTLSMKRDKKAELKSIFIKPISLRGEQKLSFVYRFPTNDVTKNFSYEVGLAQLEDELKTKFLKADLMSSDKDVFLTIDKAGNGKIKRKNSQLKDEHKSSVQHDKTKKRLIQLEGNLYLKELDIVVDGKVKRNREDKFRQINKFVEIMGHVLGDKYHEPVIADMGCGKGYLTFALYDYLNSLSLNPKVIGVELRPKLVEFCNQIAQKANFNGLSFEAGYIGKWEVDKLDVLIALHACDTATDDAIYQGIKSGAKVIVCAPCCHRQVRKSMQTSGALKEITRHGILMEREAEILTDSLRSLYLEACGYKTKVMEFISTEHTPKNLLIIAEKNSQKVSDDIWARIDALKEIWGLKEHYLESLVK</sequence>
<proteinExistence type="predicted"/>
<dbReference type="InterPro" id="IPR025714">
    <property type="entry name" value="Methyltranfer_dom"/>
</dbReference>
<dbReference type="RefSeq" id="WP_007280867.1">
    <property type="nucleotide sequence ID" value="NZ_ABCK01000032.1"/>
</dbReference>
<dbReference type="EMBL" id="ABCK01000032">
    <property type="protein sequence ID" value="EDM25311.1"/>
    <property type="molecule type" value="Genomic_DNA"/>
</dbReference>
<dbReference type="PANTHER" id="PTHR13369:SF3">
    <property type="entry name" value="METHYLTRANSFERASE DOMAIN-CONTAINING PROTEIN"/>
    <property type="match status" value="1"/>
</dbReference>
<dbReference type="PANTHER" id="PTHR13369">
    <property type="match status" value="1"/>
</dbReference>
<comment type="caution">
    <text evidence="2">The sequence shown here is derived from an EMBL/GenBank/DDBJ whole genome shotgun (WGS) entry which is preliminary data.</text>
</comment>
<dbReference type="SUPFAM" id="SSF53335">
    <property type="entry name" value="S-adenosyl-L-methionine-dependent methyltransferases"/>
    <property type="match status" value="1"/>
</dbReference>
<keyword evidence="3" id="KW-1185">Reference proteome</keyword>
<accession>A6DSQ8</accession>
<dbReference type="STRING" id="313628.LNTAR_03499"/>
<organism evidence="2 3">
    <name type="scientific">Lentisphaera araneosa HTCC2155</name>
    <dbReference type="NCBI Taxonomy" id="313628"/>
    <lineage>
        <taxon>Bacteria</taxon>
        <taxon>Pseudomonadati</taxon>
        <taxon>Lentisphaerota</taxon>
        <taxon>Lentisphaeria</taxon>
        <taxon>Lentisphaerales</taxon>
        <taxon>Lentisphaeraceae</taxon>
        <taxon>Lentisphaera</taxon>
    </lineage>
</organism>
<dbReference type="OrthoDB" id="5502211at2"/>
<name>A6DSQ8_9BACT</name>
<dbReference type="GO" id="GO:0005737">
    <property type="term" value="C:cytoplasm"/>
    <property type="evidence" value="ECO:0007669"/>
    <property type="project" value="TreeGrafter"/>
</dbReference>
<dbReference type="CDD" id="cd02440">
    <property type="entry name" value="AdoMet_MTases"/>
    <property type="match status" value="1"/>
</dbReference>
<evidence type="ECO:0000313" key="3">
    <source>
        <dbReference type="Proteomes" id="UP000004947"/>
    </source>
</evidence>